<dbReference type="Proteomes" id="UP000235388">
    <property type="component" value="Unassembled WGS sequence"/>
</dbReference>
<gene>
    <name evidence="5" type="ORF">PCANC_25056</name>
</gene>
<dbReference type="InterPro" id="IPR036401">
    <property type="entry name" value="Ribosomal_eS17_sf"/>
</dbReference>
<evidence type="ECO:0000256" key="3">
    <source>
        <dbReference type="ARBA" id="ARBA00023274"/>
    </source>
</evidence>
<comment type="caution">
    <text evidence="5">The sequence shown here is derived from an EMBL/GenBank/DDBJ whole genome shotgun (WGS) entry which is preliminary data.</text>
</comment>
<dbReference type="InterPro" id="IPR001210">
    <property type="entry name" value="Ribosomal_eS17"/>
</dbReference>
<organism evidence="5 6">
    <name type="scientific">Puccinia coronata f. sp. avenae</name>
    <dbReference type="NCBI Taxonomy" id="200324"/>
    <lineage>
        <taxon>Eukaryota</taxon>
        <taxon>Fungi</taxon>
        <taxon>Dikarya</taxon>
        <taxon>Basidiomycota</taxon>
        <taxon>Pucciniomycotina</taxon>
        <taxon>Pucciniomycetes</taxon>
        <taxon>Pucciniales</taxon>
        <taxon>Pucciniaceae</taxon>
        <taxon>Puccinia</taxon>
    </lineage>
</organism>
<dbReference type="OrthoDB" id="1727351at2759"/>
<dbReference type="GO" id="GO:0005840">
    <property type="term" value="C:ribosome"/>
    <property type="evidence" value="ECO:0007669"/>
    <property type="project" value="UniProtKB-KW"/>
</dbReference>
<evidence type="ECO:0000313" key="6">
    <source>
        <dbReference type="Proteomes" id="UP000235388"/>
    </source>
</evidence>
<feature type="region of interest" description="Disordered" evidence="4">
    <location>
        <begin position="220"/>
        <end position="242"/>
    </location>
</feature>
<evidence type="ECO:0008006" key="7">
    <source>
        <dbReference type="Google" id="ProtNLM"/>
    </source>
</evidence>
<dbReference type="Gene3D" id="1.10.60.20">
    <property type="entry name" value="Ribosomal protein S17e-like"/>
    <property type="match status" value="1"/>
</dbReference>
<keyword evidence="6" id="KW-1185">Reference proteome</keyword>
<dbReference type="FunFam" id="1.10.60.20:FF:000001">
    <property type="entry name" value="40S ribosomal protein S17"/>
    <property type="match status" value="1"/>
</dbReference>
<evidence type="ECO:0000256" key="4">
    <source>
        <dbReference type="SAM" id="MobiDB-lite"/>
    </source>
</evidence>
<evidence type="ECO:0000256" key="2">
    <source>
        <dbReference type="ARBA" id="ARBA00022980"/>
    </source>
</evidence>
<accession>A0A2N5S5Y6</accession>
<evidence type="ECO:0000313" key="5">
    <source>
        <dbReference type="EMBL" id="PLW08636.1"/>
    </source>
</evidence>
<dbReference type="SUPFAM" id="SSF116820">
    <property type="entry name" value="Rps17e-like"/>
    <property type="match status" value="1"/>
</dbReference>
<dbReference type="Pfam" id="PF00833">
    <property type="entry name" value="Ribosomal_S17e"/>
    <property type="match status" value="1"/>
</dbReference>
<evidence type="ECO:0000256" key="1">
    <source>
        <dbReference type="ARBA" id="ARBA00010444"/>
    </source>
</evidence>
<name>A0A2N5S5Y6_9BASI</name>
<proteinExistence type="inferred from homology"/>
<dbReference type="GO" id="GO:0005829">
    <property type="term" value="C:cytosol"/>
    <property type="evidence" value="ECO:0007669"/>
    <property type="project" value="UniProtKB-ARBA"/>
</dbReference>
<feature type="region of interest" description="Disordered" evidence="4">
    <location>
        <begin position="55"/>
        <end position="98"/>
    </location>
</feature>
<dbReference type="PANTHER" id="PTHR10732:SF0">
    <property type="entry name" value="40S RIBOSOMAL PROTEIN S17"/>
    <property type="match status" value="1"/>
</dbReference>
<protein>
    <recommendedName>
        <fullName evidence="7">40S ribosomal protein S17</fullName>
    </recommendedName>
</protein>
<keyword evidence="2" id="KW-0689">Ribosomal protein</keyword>
<sequence>MHLCFVRGSVSSCRLVALLRVRRESWGERDTPTTHRRAAHLRRLRTDLGFGFSAGRLSRKGVTPRSASGHQAHPVRPPPTAAANNETPTHEPADVRTKTVKRASRVIIEKYYPRLVTDFHVNKRVCDEVAIIPSKRLRNKIAGFTTHLMKRIQRGPVRGISFKLQEEERERKDNYVPEVSALDTTGTALEVDPETRDMLRALGFEKIPLTVAATSAQIFTDRRPGGDRRGKPVVGMAGAQRE</sequence>
<dbReference type="GO" id="GO:1990904">
    <property type="term" value="C:ribonucleoprotein complex"/>
    <property type="evidence" value="ECO:0007669"/>
    <property type="project" value="UniProtKB-KW"/>
</dbReference>
<dbReference type="HAMAP" id="MF_00511">
    <property type="entry name" value="Ribosomal_eS17"/>
    <property type="match status" value="1"/>
</dbReference>
<dbReference type="PROSITE" id="PS00712">
    <property type="entry name" value="RIBOSOMAL_S17E"/>
    <property type="match status" value="1"/>
</dbReference>
<dbReference type="InterPro" id="IPR018273">
    <property type="entry name" value="Ribosomal_eS17_CS"/>
</dbReference>
<dbReference type="AlphaFoldDB" id="A0A2N5S5Y6"/>
<dbReference type="STRING" id="200324.A0A2N5S5Y6"/>
<reference evidence="5 6" key="1">
    <citation type="submission" date="2017-11" db="EMBL/GenBank/DDBJ databases">
        <title>De novo assembly and phasing of dikaryotic genomes from two isolates of Puccinia coronata f. sp. avenae, the causal agent of oat crown rust.</title>
        <authorList>
            <person name="Miller M.E."/>
            <person name="Zhang Y."/>
            <person name="Omidvar V."/>
            <person name="Sperschneider J."/>
            <person name="Schwessinger B."/>
            <person name="Raley C."/>
            <person name="Palmer J.M."/>
            <person name="Garnica D."/>
            <person name="Upadhyaya N."/>
            <person name="Rathjen J."/>
            <person name="Taylor J.M."/>
            <person name="Park R.F."/>
            <person name="Dodds P.N."/>
            <person name="Hirsch C.D."/>
            <person name="Kianian S.F."/>
            <person name="Figueroa M."/>
        </authorList>
    </citation>
    <scope>NUCLEOTIDE SEQUENCE [LARGE SCALE GENOMIC DNA]</scope>
    <source>
        <strain evidence="5">12NC29</strain>
    </source>
</reference>
<keyword evidence="3" id="KW-0687">Ribonucleoprotein</keyword>
<dbReference type="GO" id="GO:0006412">
    <property type="term" value="P:translation"/>
    <property type="evidence" value="ECO:0007669"/>
    <property type="project" value="InterPro"/>
</dbReference>
<dbReference type="EMBL" id="PGCJ01001149">
    <property type="protein sequence ID" value="PLW08636.1"/>
    <property type="molecule type" value="Genomic_DNA"/>
</dbReference>
<dbReference type="PANTHER" id="PTHR10732">
    <property type="entry name" value="40S RIBOSOMAL PROTEIN S17"/>
    <property type="match status" value="1"/>
</dbReference>
<feature type="compositionally biased region" description="Basic and acidic residues" evidence="4">
    <location>
        <begin position="88"/>
        <end position="97"/>
    </location>
</feature>
<feature type="compositionally biased region" description="Basic and acidic residues" evidence="4">
    <location>
        <begin position="220"/>
        <end position="230"/>
    </location>
</feature>
<dbReference type="GO" id="GO:0003735">
    <property type="term" value="F:structural constituent of ribosome"/>
    <property type="evidence" value="ECO:0007669"/>
    <property type="project" value="InterPro"/>
</dbReference>
<comment type="similarity">
    <text evidence="1">Belongs to the eukaryotic ribosomal protein eS17 family.</text>
</comment>